<organism evidence="1 2">
    <name type="scientific">Helicobacter pylori SouthAfrica50</name>
    <dbReference type="NCBI Taxonomy" id="1352357"/>
    <lineage>
        <taxon>Bacteria</taxon>
        <taxon>Pseudomonadati</taxon>
        <taxon>Campylobacterota</taxon>
        <taxon>Epsilonproteobacteria</taxon>
        <taxon>Campylobacterales</taxon>
        <taxon>Helicobacteraceae</taxon>
        <taxon>Helicobacter</taxon>
    </lineage>
</organism>
<accession>T2S9G4</accession>
<name>T2S9G4_HELPX</name>
<dbReference type="EMBL" id="AVNI01000002">
    <property type="protein sequence ID" value="EQD89351.1"/>
    <property type="molecule type" value="Genomic_DNA"/>
</dbReference>
<evidence type="ECO:0000313" key="2">
    <source>
        <dbReference type="Proteomes" id="UP000015816"/>
    </source>
</evidence>
<dbReference type="Proteomes" id="UP000015816">
    <property type="component" value="Unassembled WGS sequence"/>
</dbReference>
<protein>
    <submittedName>
        <fullName evidence="1">Uncharacterized protein</fullName>
    </submittedName>
</protein>
<dbReference type="AlphaFoldDB" id="T2S9G4"/>
<gene>
    <name evidence="1" type="ORF">HPSA50_1677</name>
</gene>
<evidence type="ECO:0000313" key="1">
    <source>
        <dbReference type="EMBL" id="EQD89351.1"/>
    </source>
</evidence>
<proteinExistence type="predicted"/>
<reference evidence="1 2" key="1">
    <citation type="journal article" date="2013" name="Genome Announc.">
        <title>Genome Sequences of Three hpAfrica2 Strains of Helicobacter pylori.</title>
        <authorList>
            <person name="Duncan S.S."/>
            <person name="Bertoli M.T."/>
            <person name="Kersulyte D."/>
            <person name="Valk P.L."/>
            <person name="Tamma S."/>
            <person name="Segal I."/>
            <person name="McClain M.S."/>
            <person name="Cover T.L."/>
            <person name="Berg D.E."/>
        </authorList>
    </citation>
    <scope>NUCLEOTIDE SEQUENCE [LARGE SCALE GENOMIC DNA]</scope>
    <source>
        <strain evidence="1 2">SouthAfrica50</strain>
    </source>
</reference>
<comment type="caution">
    <text evidence="1">The sequence shown here is derived from an EMBL/GenBank/DDBJ whole genome shotgun (WGS) entry which is preliminary data.</text>
</comment>
<sequence length="37" mass="4299">MITCNLFQFGSMSFTIKQSNQNPILAIRCVIKKRYFG</sequence>